<accession>A0ABN9XEE7</accession>
<evidence type="ECO:0000256" key="3">
    <source>
        <dbReference type="ARBA" id="ARBA00022448"/>
    </source>
</evidence>
<keyword evidence="5 7" id="KW-1133">Transmembrane helix</keyword>
<dbReference type="InterPro" id="IPR036259">
    <property type="entry name" value="MFS_trans_sf"/>
</dbReference>
<evidence type="ECO:0008006" key="10">
    <source>
        <dbReference type="Google" id="ProtNLM"/>
    </source>
</evidence>
<keyword evidence="6 7" id="KW-0472">Membrane</keyword>
<dbReference type="InterPro" id="IPR039309">
    <property type="entry name" value="BT1"/>
</dbReference>
<evidence type="ECO:0000256" key="5">
    <source>
        <dbReference type="ARBA" id="ARBA00022989"/>
    </source>
</evidence>
<dbReference type="SUPFAM" id="SSF103473">
    <property type="entry name" value="MFS general substrate transporter"/>
    <property type="match status" value="1"/>
</dbReference>
<gene>
    <name evidence="8" type="ORF">PCOR1329_LOCUS75918</name>
</gene>
<comment type="subcellular location">
    <subcellularLocation>
        <location evidence="1">Membrane</location>
        <topology evidence="1">Multi-pass membrane protein</topology>
    </subcellularLocation>
</comment>
<evidence type="ECO:0000256" key="7">
    <source>
        <dbReference type="SAM" id="Phobius"/>
    </source>
</evidence>
<keyword evidence="9" id="KW-1185">Reference proteome</keyword>
<protein>
    <recommendedName>
        <fullName evidence="10">Solute carrier family 40 protein</fullName>
    </recommendedName>
</protein>
<organism evidence="8 9">
    <name type="scientific">Prorocentrum cordatum</name>
    <dbReference type="NCBI Taxonomy" id="2364126"/>
    <lineage>
        <taxon>Eukaryota</taxon>
        <taxon>Sar</taxon>
        <taxon>Alveolata</taxon>
        <taxon>Dinophyceae</taxon>
        <taxon>Prorocentrales</taxon>
        <taxon>Prorocentraceae</taxon>
        <taxon>Prorocentrum</taxon>
    </lineage>
</organism>
<dbReference type="Proteomes" id="UP001189429">
    <property type="component" value="Unassembled WGS sequence"/>
</dbReference>
<comment type="similarity">
    <text evidence="2">Belongs to the major facilitator superfamily. Folate-biopterin transporter (TC 2.A.71) family.</text>
</comment>
<sequence length="122" mass="12624">MNLVLGIPDEAFVLGDDVIQTVAGELAHMPILVLAARICPPGVEATLFAFLMAVLNLSGFCATFLGSILTDLFHVTESDFQNLAVLTLVCNVSGLLPLALLGLVPEASAGEEASDASGARRA</sequence>
<dbReference type="PANTHER" id="PTHR31585:SF0">
    <property type="entry name" value="FOLATE-BIOPTERIN TRANSPORTER 1, CHLOROPLASTIC"/>
    <property type="match status" value="1"/>
</dbReference>
<dbReference type="Pfam" id="PF03092">
    <property type="entry name" value="BT1"/>
    <property type="match status" value="1"/>
</dbReference>
<comment type="caution">
    <text evidence="8">The sequence shown here is derived from an EMBL/GenBank/DDBJ whole genome shotgun (WGS) entry which is preliminary data.</text>
</comment>
<dbReference type="PANTHER" id="PTHR31585">
    <property type="entry name" value="FOLATE-BIOPTERIN TRANSPORTER 1, CHLOROPLASTIC"/>
    <property type="match status" value="1"/>
</dbReference>
<feature type="transmembrane region" description="Helical" evidence="7">
    <location>
        <begin position="47"/>
        <end position="70"/>
    </location>
</feature>
<proteinExistence type="inferred from homology"/>
<name>A0ABN9XEE7_9DINO</name>
<evidence type="ECO:0000313" key="9">
    <source>
        <dbReference type="Proteomes" id="UP001189429"/>
    </source>
</evidence>
<dbReference type="EMBL" id="CAUYUJ010020392">
    <property type="protein sequence ID" value="CAK0897865.1"/>
    <property type="molecule type" value="Genomic_DNA"/>
</dbReference>
<keyword evidence="4 7" id="KW-0812">Transmembrane</keyword>
<evidence type="ECO:0000256" key="2">
    <source>
        <dbReference type="ARBA" id="ARBA00007015"/>
    </source>
</evidence>
<feature type="transmembrane region" description="Helical" evidence="7">
    <location>
        <begin position="82"/>
        <end position="104"/>
    </location>
</feature>
<evidence type="ECO:0000256" key="1">
    <source>
        <dbReference type="ARBA" id="ARBA00004141"/>
    </source>
</evidence>
<keyword evidence="3" id="KW-0813">Transport</keyword>
<evidence type="ECO:0000256" key="4">
    <source>
        <dbReference type="ARBA" id="ARBA00022692"/>
    </source>
</evidence>
<evidence type="ECO:0000256" key="6">
    <source>
        <dbReference type="ARBA" id="ARBA00023136"/>
    </source>
</evidence>
<evidence type="ECO:0000313" key="8">
    <source>
        <dbReference type="EMBL" id="CAK0897865.1"/>
    </source>
</evidence>
<reference evidence="8" key="1">
    <citation type="submission" date="2023-10" db="EMBL/GenBank/DDBJ databases">
        <authorList>
            <person name="Chen Y."/>
            <person name="Shah S."/>
            <person name="Dougan E. K."/>
            <person name="Thang M."/>
            <person name="Chan C."/>
        </authorList>
    </citation>
    <scope>NUCLEOTIDE SEQUENCE [LARGE SCALE GENOMIC DNA]</scope>
</reference>